<proteinExistence type="predicted"/>
<sequence>MKNGLEQEWVYVNYDSLTGQQQLAAFPLLFVFLHSRKPPNMYEWQADLSRADPASSSTSHLDLNSAVFTNLVDNYVISHLFALLARRGDVARMKLLIKQWRGKGGSPFVLMVSGFLALMVLEFKVTSLREWAFEILEDNTDNPHQCAKILGYERVMHEIDNRKWARARRGYTWQDCFLKYGLSGSLIVRKPKGSVQSVVAIRVRKETFLKQVKDGEGAILSPEYAKNLLAPSIELQQDE</sequence>
<evidence type="ECO:0000313" key="2">
    <source>
        <dbReference type="Proteomes" id="UP000268162"/>
    </source>
</evidence>
<dbReference type="AlphaFoldDB" id="A0A4P9ZSE0"/>
<name>A0A4P9ZSE0_9FUNG</name>
<organism evidence="1 2">
    <name type="scientific">Dimargaris cristalligena</name>
    <dbReference type="NCBI Taxonomy" id="215637"/>
    <lineage>
        <taxon>Eukaryota</taxon>
        <taxon>Fungi</taxon>
        <taxon>Fungi incertae sedis</taxon>
        <taxon>Zoopagomycota</taxon>
        <taxon>Kickxellomycotina</taxon>
        <taxon>Dimargaritomycetes</taxon>
        <taxon>Dimargaritales</taxon>
        <taxon>Dimargaritaceae</taxon>
        <taxon>Dimargaris</taxon>
    </lineage>
</organism>
<dbReference type="EMBL" id="ML002827">
    <property type="protein sequence ID" value="RKP35612.1"/>
    <property type="molecule type" value="Genomic_DNA"/>
</dbReference>
<accession>A0A4P9ZSE0</accession>
<dbReference type="Proteomes" id="UP000268162">
    <property type="component" value="Unassembled WGS sequence"/>
</dbReference>
<keyword evidence="2" id="KW-1185">Reference proteome</keyword>
<evidence type="ECO:0000313" key="1">
    <source>
        <dbReference type="EMBL" id="RKP35612.1"/>
    </source>
</evidence>
<gene>
    <name evidence="1" type="ORF">BJ085DRAFT_28957</name>
</gene>
<protein>
    <submittedName>
        <fullName evidence="1">Uncharacterized protein</fullName>
    </submittedName>
</protein>
<reference evidence="2" key="1">
    <citation type="journal article" date="2018" name="Nat. Microbiol.">
        <title>Leveraging single-cell genomics to expand the fungal tree of life.</title>
        <authorList>
            <person name="Ahrendt S.R."/>
            <person name="Quandt C.A."/>
            <person name="Ciobanu D."/>
            <person name="Clum A."/>
            <person name="Salamov A."/>
            <person name="Andreopoulos B."/>
            <person name="Cheng J.F."/>
            <person name="Woyke T."/>
            <person name="Pelin A."/>
            <person name="Henrissat B."/>
            <person name="Reynolds N.K."/>
            <person name="Benny G.L."/>
            <person name="Smith M.E."/>
            <person name="James T.Y."/>
            <person name="Grigoriev I.V."/>
        </authorList>
    </citation>
    <scope>NUCLEOTIDE SEQUENCE [LARGE SCALE GENOMIC DNA]</scope>
    <source>
        <strain evidence="2">RSA 468</strain>
    </source>
</reference>